<reference evidence="3" key="1">
    <citation type="submission" date="2015-07" db="EMBL/GenBank/DDBJ databases">
        <title>Draft genome sequence of Streptomyces sp. CMAA 1322, a bacterium isolated from Caatinga biome, from dry forest semiarid of Brazil.</title>
        <authorList>
            <person name="Santos S.N."/>
            <person name="Gacesa R."/>
            <person name="Taketani R.G."/>
            <person name="Long P.F."/>
            <person name="Melo I.S."/>
        </authorList>
    </citation>
    <scope>NUCLEOTIDE SEQUENCE [LARGE SCALE GENOMIC DNA]</scope>
    <source>
        <strain evidence="3">CMAA 1322</strain>
    </source>
</reference>
<dbReference type="Proteomes" id="UP000037288">
    <property type="component" value="Unassembled WGS sequence"/>
</dbReference>
<name>A0A0K9X9V1_9ACTN</name>
<organism evidence="2 3">
    <name type="scientific">Streptomyces caatingaensis</name>
    <dbReference type="NCBI Taxonomy" id="1678637"/>
    <lineage>
        <taxon>Bacteria</taxon>
        <taxon>Bacillati</taxon>
        <taxon>Actinomycetota</taxon>
        <taxon>Actinomycetes</taxon>
        <taxon>Kitasatosporales</taxon>
        <taxon>Streptomycetaceae</taxon>
        <taxon>Streptomyces</taxon>
    </lineage>
</organism>
<comment type="caution">
    <text evidence="2">The sequence shown here is derived from an EMBL/GenBank/DDBJ whole genome shotgun (WGS) entry which is preliminary data.</text>
</comment>
<accession>A0A0K9X9V1</accession>
<evidence type="ECO:0000313" key="3">
    <source>
        <dbReference type="Proteomes" id="UP000037288"/>
    </source>
</evidence>
<evidence type="ECO:0000256" key="1">
    <source>
        <dbReference type="SAM" id="Phobius"/>
    </source>
</evidence>
<sequence length="208" mass="21900">MTTPTPLPPPFPPAPPLPPAPARRARPVVLVALLVLLLAGGGATAWWLSRDTDGAPLAGRPRVTDERAGLSYAIPDGWKSNGSKRLIDAFSSAIGSPRGTVLAGPSRPVPEPRLRTVTERAARSNAEFFYPDRAVRLEESRPEEVGGRPAHTVALAVDAEGGRVAHLRMTVVASDDRRAAFLLGIATSGAPDDVREVDAVLRSASLGD</sequence>
<dbReference type="PATRIC" id="fig|1678637.3.peg.6342"/>
<keyword evidence="3" id="KW-1185">Reference proteome</keyword>
<evidence type="ECO:0000313" key="2">
    <source>
        <dbReference type="EMBL" id="KNB49437.1"/>
    </source>
</evidence>
<dbReference type="OrthoDB" id="4334205at2"/>
<gene>
    <name evidence="2" type="ORF">AC230_29785</name>
</gene>
<protein>
    <recommendedName>
        <fullName evidence="4">PsbP C-terminal domain-containing protein</fullName>
    </recommendedName>
</protein>
<proteinExistence type="predicted"/>
<keyword evidence="1" id="KW-1133">Transmembrane helix</keyword>
<feature type="transmembrane region" description="Helical" evidence="1">
    <location>
        <begin position="28"/>
        <end position="48"/>
    </location>
</feature>
<evidence type="ECO:0008006" key="4">
    <source>
        <dbReference type="Google" id="ProtNLM"/>
    </source>
</evidence>
<dbReference type="AlphaFoldDB" id="A0A0K9X9V1"/>
<keyword evidence="1" id="KW-0812">Transmembrane</keyword>
<keyword evidence="1" id="KW-0472">Membrane</keyword>
<dbReference type="Gene3D" id="3.40.1000.10">
    <property type="entry name" value="Mog1/PsbP, alpha/beta/alpha sandwich"/>
    <property type="match status" value="1"/>
</dbReference>
<dbReference type="RefSeq" id="WP_049719390.1">
    <property type="nucleotide sequence ID" value="NZ_LFXA01000018.1"/>
</dbReference>
<dbReference type="EMBL" id="LFXA01000018">
    <property type="protein sequence ID" value="KNB49437.1"/>
    <property type="molecule type" value="Genomic_DNA"/>
</dbReference>